<gene>
    <name evidence="3" type="ORF">SPARVUS_LOCUS2018089</name>
</gene>
<keyword evidence="1" id="KW-0393">Immunoglobulin domain</keyword>
<proteinExistence type="predicted"/>
<accession>A0ABN9B2Z2</accession>
<evidence type="ECO:0000313" key="3">
    <source>
        <dbReference type="EMBL" id="CAI9542023.1"/>
    </source>
</evidence>
<comment type="caution">
    <text evidence="3">The sequence shown here is derived from an EMBL/GenBank/DDBJ whole genome shotgun (WGS) entry which is preliminary data.</text>
</comment>
<protein>
    <recommendedName>
        <fullName evidence="2">Ig-like domain-containing protein</fullName>
    </recommendedName>
</protein>
<feature type="domain" description="Ig-like" evidence="2">
    <location>
        <begin position="8"/>
        <end position="108"/>
    </location>
</feature>
<dbReference type="PANTHER" id="PTHR23411">
    <property type="entry name" value="TAPASIN"/>
    <property type="match status" value="1"/>
</dbReference>
<dbReference type="InterPro" id="IPR007110">
    <property type="entry name" value="Ig-like_dom"/>
</dbReference>
<dbReference type="InterPro" id="IPR003006">
    <property type="entry name" value="Ig/MHC_CS"/>
</dbReference>
<dbReference type="Proteomes" id="UP001162483">
    <property type="component" value="Unassembled WGS sequence"/>
</dbReference>
<keyword evidence="4" id="KW-1185">Reference proteome</keyword>
<evidence type="ECO:0000256" key="1">
    <source>
        <dbReference type="ARBA" id="ARBA00023319"/>
    </source>
</evidence>
<sequence>MTGEVKVPTVSIYPPSEEELKTNSATIVCTASNYLPRSATMEFLVDGQKQTNGVYTSSVTKQSDSSYMGSSFLTMTSSDYNKYKEYSCKVTHQGKEFIQILKRDRSVSNIQFTDW</sequence>
<dbReference type="Pfam" id="PF07654">
    <property type="entry name" value="C1-set"/>
    <property type="match status" value="1"/>
</dbReference>
<dbReference type="SMART" id="SM00407">
    <property type="entry name" value="IGc1"/>
    <property type="match status" value="1"/>
</dbReference>
<dbReference type="InterPro" id="IPR003597">
    <property type="entry name" value="Ig_C1-set"/>
</dbReference>
<reference evidence="3" key="1">
    <citation type="submission" date="2023-05" db="EMBL/GenBank/DDBJ databases">
        <authorList>
            <person name="Stuckert A."/>
        </authorList>
    </citation>
    <scope>NUCLEOTIDE SEQUENCE</scope>
</reference>
<dbReference type="InterPro" id="IPR013783">
    <property type="entry name" value="Ig-like_fold"/>
</dbReference>
<organism evidence="3 4">
    <name type="scientific">Staurois parvus</name>
    <dbReference type="NCBI Taxonomy" id="386267"/>
    <lineage>
        <taxon>Eukaryota</taxon>
        <taxon>Metazoa</taxon>
        <taxon>Chordata</taxon>
        <taxon>Craniata</taxon>
        <taxon>Vertebrata</taxon>
        <taxon>Euteleostomi</taxon>
        <taxon>Amphibia</taxon>
        <taxon>Batrachia</taxon>
        <taxon>Anura</taxon>
        <taxon>Neobatrachia</taxon>
        <taxon>Ranoidea</taxon>
        <taxon>Ranidae</taxon>
        <taxon>Staurois</taxon>
    </lineage>
</organism>
<dbReference type="InterPro" id="IPR036179">
    <property type="entry name" value="Ig-like_dom_sf"/>
</dbReference>
<dbReference type="EMBL" id="CATNWA010002104">
    <property type="protein sequence ID" value="CAI9542023.1"/>
    <property type="molecule type" value="Genomic_DNA"/>
</dbReference>
<dbReference type="PROSITE" id="PS50835">
    <property type="entry name" value="IG_LIKE"/>
    <property type="match status" value="1"/>
</dbReference>
<dbReference type="Gene3D" id="2.60.40.10">
    <property type="entry name" value="Immunoglobulins"/>
    <property type="match status" value="1"/>
</dbReference>
<evidence type="ECO:0000259" key="2">
    <source>
        <dbReference type="PROSITE" id="PS50835"/>
    </source>
</evidence>
<dbReference type="PROSITE" id="PS00290">
    <property type="entry name" value="IG_MHC"/>
    <property type="match status" value="1"/>
</dbReference>
<dbReference type="InterPro" id="IPR050380">
    <property type="entry name" value="Immune_Resp_Modulators"/>
</dbReference>
<dbReference type="SUPFAM" id="SSF48726">
    <property type="entry name" value="Immunoglobulin"/>
    <property type="match status" value="1"/>
</dbReference>
<name>A0ABN9B2Z2_9NEOB</name>
<evidence type="ECO:0000313" key="4">
    <source>
        <dbReference type="Proteomes" id="UP001162483"/>
    </source>
</evidence>